<dbReference type="PANTHER" id="PTHR46324:SF26">
    <property type="entry name" value="OS02G0728001 PROTEIN"/>
    <property type="match status" value="1"/>
</dbReference>
<feature type="region of interest" description="Disordered" evidence="1">
    <location>
        <begin position="154"/>
        <end position="208"/>
    </location>
</feature>
<feature type="compositionally biased region" description="Basic and acidic residues" evidence="1">
    <location>
        <begin position="290"/>
        <end position="305"/>
    </location>
</feature>
<dbReference type="InterPro" id="IPR004827">
    <property type="entry name" value="bZIP"/>
</dbReference>
<comment type="caution">
    <text evidence="3">The sequence shown here is derived from an EMBL/GenBank/DDBJ whole genome shotgun (WGS) entry which is preliminary data.</text>
</comment>
<gene>
    <name evidence="3" type="ORF">WJX75_008627</name>
</gene>
<dbReference type="Gene3D" id="1.20.5.170">
    <property type="match status" value="1"/>
</dbReference>
<sequence>MQRQFSVDDFNNLSGFWKLGASMAGFPRTDSEAAFQDFLKRIPSTSNLAAQAQGGALGEVGGLNVGGIPRVPSLDLLRQLVQVNQTMSPQGHKGPTSVPEAGIRSTEPELAPAVSSVAATMPLLSTVPLSSGLPQTSSNVNPVAAALQLGNFHGIHPQPMRSSGNTSDCGPSDKETNGKAELRRARRMLSNRESARRSRRRKQEHLSTLEEEISKLNDDKRALMDQIEDLEKQVKKRDEDNARLRRENEQMREEGGHKQDSSRKVHRSSSLQRMASAEHTPKKACHGRMNRQDSVLKAEVEAAGA</sequence>
<evidence type="ECO:0000259" key="2">
    <source>
        <dbReference type="PROSITE" id="PS50217"/>
    </source>
</evidence>
<dbReference type="EMBL" id="JALJOT010000007">
    <property type="protein sequence ID" value="KAK9909196.1"/>
    <property type="molecule type" value="Genomic_DNA"/>
</dbReference>
<keyword evidence="4" id="KW-1185">Reference proteome</keyword>
<feature type="compositionally biased region" description="Polar residues" evidence="1">
    <location>
        <begin position="160"/>
        <end position="169"/>
    </location>
</feature>
<dbReference type="SUPFAM" id="SSF57959">
    <property type="entry name" value="Leucine zipper domain"/>
    <property type="match status" value="1"/>
</dbReference>
<evidence type="ECO:0000256" key="1">
    <source>
        <dbReference type="SAM" id="MobiDB-lite"/>
    </source>
</evidence>
<dbReference type="PANTHER" id="PTHR46324">
    <property type="entry name" value="BASIC LEUCINE ZIPPER 43-RELATED"/>
    <property type="match status" value="1"/>
</dbReference>
<accession>A0ABR2YQB5</accession>
<evidence type="ECO:0000313" key="3">
    <source>
        <dbReference type="EMBL" id="KAK9909196.1"/>
    </source>
</evidence>
<feature type="compositionally biased region" description="Basic and acidic residues" evidence="1">
    <location>
        <begin position="234"/>
        <end position="263"/>
    </location>
</feature>
<dbReference type="PROSITE" id="PS50217">
    <property type="entry name" value="BZIP"/>
    <property type="match status" value="1"/>
</dbReference>
<dbReference type="PRINTS" id="PR00041">
    <property type="entry name" value="LEUZIPPRCREB"/>
</dbReference>
<dbReference type="Pfam" id="PF00170">
    <property type="entry name" value="bZIP_1"/>
    <property type="match status" value="1"/>
</dbReference>
<name>A0ABR2YQB5_9CHLO</name>
<protein>
    <recommendedName>
        <fullName evidence="2">BZIP domain-containing protein</fullName>
    </recommendedName>
</protein>
<feature type="compositionally biased region" description="Basic and acidic residues" evidence="1">
    <location>
        <begin position="171"/>
        <end position="183"/>
    </location>
</feature>
<evidence type="ECO:0000313" key="4">
    <source>
        <dbReference type="Proteomes" id="UP001491310"/>
    </source>
</evidence>
<reference evidence="3 4" key="1">
    <citation type="journal article" date="2024" name="Nat. Commun.">
        <title>Phylogenomics reveals the evolutionary origins of lichenization in chlorophyte algae.</title>
        <authorList>
            <person name="Puginier C."/>
            <person name="Libourel C."/>
            <person name="Otte J."/>
            <person name="Skaloud P."/>
            <person name="Haon M."/>
            <person name="Grisel S."/>
            <person name="Petersen M."/>
            <person name="Berrin J.G."/>
            <person name="Delaux P.M."/>
            <person name="Dal Grande F."/>
            <person name="Keller J."/>
        </authorList>
    </citation>
    <scope>NUCLEOTIDE SEQUENCE [LARGE SCALE GENOMIC DNA]</scope>
    <source>
        <strain evidence="3 4">SAG 216-7</strain>
    </source>
</reference>
<organism evidence="3 4">
    <name type="scientific">Coccomyxa subellipsoidea</name>
    <dbReference type="NCBI Taxonomy" id="248742"/>
    <lineage>
        <taxon>Eukaryota</taxon>
        <taxon>Viridiplantae</taxon>
        <taxon>Chlorophyta</taxon>
        <taxon>core chlorophytes</taxon>
        <taxon>Trebouxiophyceae</taxon>
        <taxon>Trebouxiophyceae incertae sedis</taxon>
        <taxon>Coccomyxaceae</taxon>
        <taxon>Coccomyxa</taxon>
    </lineage>
</organism>
<dbReference type="Proteomes" id="UP001491310">
    <property type="component" value="Unassembled WGS sequence"/>
</dbReference>
<dbReference type="SMART" id="SM00338">
    <property type="entry name" value="BRLZ"/>
    <property type="match status" value="1"/>
</dbReference>
<feature type="region of interest" description="Disordered" evidence="1">
    <location>
        <begin position="234"/>
        <end position="305"/>
    </location>
</feature>
<dbReference type="InterPro" id="IPR046347">
    <property type="entry name" value="bZIP_sf"/>
</dbReference>
<dbReference type="PROSITE" id="PS00036">
    <property type="entry name" value="BZIP_BASIC"/>
    <property type="match status" value="1"/>
</dbReference>
<dbReference type="InterPro" id="IPR044521">
    <property type="entry name" value="AtbZIP8/43"/>
</dbReference>
<feature type="domain" description="BZIP" evidence="2">
    <location>
        <begin position="181"/>
        <end position="244"/>
    </location>
</feature>
<proteinExistence type="predicted"/>